<gene>
    <name evidence="4" type="ORF">CVT25_010718</name>
</gene>
<keyword evidence="1" id="KW-0175">Coiled coil</keyword>
<sequence length="517" mass="59839">MLLVLLSILSLSFFNGYGTQAVPLNAFHQIGLRAADDDLLQCICPDTRSLIDIIWSCIATIFVCTWVSIHPNVSPPGENWFQKSLHRARLMFWGLIGPELILTWSIRQWISARHITQEYKKHSWTMTHAFFLIMGGFVLCRDDEDLGTLTVSLFKELEASDEIELPSVTEEDLADKSKGDFLSKGLVVLQTTWFITQCIARGVQGLSLTELEIVTMAFASMNAVMYFLWWHKPLDVQCRIWVYLKPTSNYAHKNELHRAEEFQITDARDAEQLEDLLRAEETQSDIDQTQSELSKTPLLRPLAFCFRQFKSFKTIVRQRTSRFFYLLRHECRNFNIFFLLFLRWPMLLIFLFLRPVSELFGSTESEEAKPGSDKVPTFYSPAMTYERSQHLTYIFGLTGTVFGAIHCIPWSFQYPTPAERTIWRILSLFITSFPVAAAFLQAAGLEERMDGLNEEKTTLLDSVMDLITIIVLFFCVFMLLFYVIARLILLFEAFYLLRDLSPDIYLDIDWGSFVPHL</sequence>
<keyword evidence="5" id="KW-1185">Reference proteome</keyword>
<dbReference type="InParanoid" id="A0A409WJN7"/>
<protein>
    <submittedName>
        <fullName evidence="4">Uncharacterized protein</fullName>
    </submittedName>
</protein>
<reference evidence="4 5" key="1">
    <citation type="journal article" date="2018" name="Evol. Lett.">
        <title>Horizontal gene cluster transfer increased hallucinogenic mushroom diversity.</title>
        <authorList>
            <person name="Reynolds H.T."/>
            <person name="Vijayakumar V."/>
            <person name="Gluck-Thaler E."/>
            <person name="Korotkin H.B."/>
            <person name="Matheny P.B."/>
            <person name="Slot J.C."/>
        </authorList>
    </citation>
    <scope>NUCLEOTIDE SEQUENCE [LARGE SCALE GENOMIC DNA]</scope>
    <source>
        <strain evidence="4 5">2631</strain>
    </source>
</reference>
<dbReference type="Proteomes" id="UP000283269">
    <property type="component" value="Unassembled WGS sequence"/>
</dbReference>
<keyword evidence="3" id="KW-0732">Signal</keyword>
<keyword evidence="2" id="KW-1133">Transmembrane helix</keyword>
<evidence type="ECO:0000313" key="4">
    <source>
        <dbReference type="EMBL" id="PPQ78715.1"/>
    </source>
</evidence>
<dbReference type="AlphaFoldDB" id="A0A409WJN7"/>
<keyword evidence="2" id="KW-0472">Membrane</keyword>
<feature type="coiled-coil region" evidence="1">
    <location>
        <begin position="435"/>
        <end position="462"/>
    </location>
</feature>
<feature type="chain" id="PRO_5019130802" evidence="3">
    <location>
        <begin position="22"/>
        <end position="517"/>
    </location>
</feature>
<dbReference type="PANTHER" id="PTHR35043:SF7">
    <property type="entry name" value="TRANSCRIPTION FACTOR DOMAIN-CONTAINING PROTEIN"/>
    <property type="match status" value="1"/>
</dbReference>
<dbReference type="EMBL" id="NHYD01003408">
    <property type="protein sequence ID" value="PPQ78715.1"/>
    <property type="molecule type" value="Genomic_DNA"/>
</dbReference>
<dbReference type="OrthoDB" id="9451547at2759"/>
<accession>A0A409WJN7</accession>
<evidence type="ECO:0000256" key="2">
    <source>
        <dbReference type="SAM" id="Phobius"/>
    </source>
</evidence>
<feature type="transmembrane region" description="Helical" evidence="2">
    <location>
        <begin position="463"/>
        <end position="489"/>
    </location>
</feature>
<feature type="transmembrane region" description="Helical" evidence="2">
    <location>
        <begin position="391"/>
        <end position="410"/>
    </location>
</feature>
<evidence type="ECO:0000256" key="3">
    <source>
        <dbReference type="SAM" id="SignalP"/>
    </source>
</evidence>
<proteinExistence type="predicted"/>
<feature type="transmembrane region" description="Helical" evidence="2">
    <location>
        <begin position="334"/>
        <end position="353"/>
    </location>
</feature>
<name>A0A409WJN7_PSICY</name>
<comment type="caution">
    <text evidence="4">The sequence shown here is derived from an EMBL/GenBank/DDBJ whole genome shotgun (WGS) entry which is preliminary data.</text>
</comment>
<feature type="transmembrane region" description="Helical" evidence="2">
    <location>
        <begin position="422"/>
        <end position="443"/>
    </location>
</feature>
<keyword evidence="2" id="KW-0812">Transmembrane</keyword>
<feature type="signal peptide" evidence="3">
    <location>
        <begin position="1"/>
        <end position="21"/>
    </location>
</feature>
<dbReference type="STRING" id="93625.A0A409WJN7"/>
<organism evidence="4 5">
    <name type="scientific">Psilocybe cyanescens</name>
    <dbReference type="NCBI Taxonomy" id="93625"/>
    <lineage>
        <taxon>Eukaryota</taxon>
        <taxon>Fungi</taxon>
        <taxon>Dikarya</taxon>
        <taxon>Basidiomycota</taxon>
        <taxon>Agaricomycotina</taxon>
        <taxon>Agaricomycetes</taxon>
        <taxon>Agaricomycetidae</taxon>
        <taxon>Agaricales</taxon>
        <taxon>Agaricineae</taxon>
        <taxon>Strophariaceae</taxon>
        <taxon>Psilocybe</taxon>
    </lineage>
</organism>
<evidence type="ECO:0000313" key="5">
    <source>
        <dbReference type="Proteomes" id="UP000283269"/>
    </source>
</evidence>
<evidence type="ECO:0000256" key="1">
    <source>
        <dbReference type="SAM" id="Coils"/>
    </source>
</evidence>
<dbReference type="PANTHER" id="PTHR35043">
    <property type="entry name" value="TRANSCRIPTION FACTOR DOMAIN-CONTAINING PROTEIN"/>
    <property type="match status" value="1"/>
</dbReference>